<reference evidence="1" key="3">
    <citation type="submission" date="2025-09" db="UniProtKB">
        <authorList>
            <consortium name="Ensembl"/>
        </authorList>
    </citation>
    <scope>IDENTIFICATION</scope>
</reference>
<dbReference type="Ensembl" id="ENSCPVT00000025148.1">
    <property type="protein sequence ID" value="ENSCPVP00000024647.1"/>
    <property type="gene ID" value="ENSCPVG00000016888.1"/>
</dbReference>
<sequence>SVANVHHMPCRQSLAITILLSFPNCPLSSLRSCSNPHCYQEVSPFHQLYLPSPQDRLSAKLLRHSWSSIPHRITSNSSEKQHMHVPRTFQ</sequence>
<protein>
    <submittedName>
        <fullName evidence="1">Uncharacterized protein</fullName>
    </submittedName>
</protein>
<keyword evidence="2" id="KW-1185">Reference proteome</keyword>
<reference evidence="1" key="2">
    <citation type="submission" date="2025-08" db="UniProtKB">
        <authorList>
            <consortium name="Ensembl"/>
        </authorList>
    </citation>
    <scope>IDENTIFICATION</scope>
</reference>
<evidence type="ECO:0000313" key="1">
    <source>
        <dbReference type="Ensembl" id="ENSCPVP00000024647.1"/>
    </source>
</evidence>
<dbReference type="Proteomes" id="UP000694382">
    <property type="component" value="Chromosome 7"/>
</dbReference>
<dbReference type="AlphaFoldDB" id="A0A8U8C145"/>
<name>A0A8U8C145_GEOPR</name>
<reference evidence="1" key="1">
    <citation type="submission" date="2020-02" db="EMBL/GenBank/DDBJ databases">
        <authorList>
            <person name="Enbody D E."/>
            <person name="Pettersson E M."/>
        </authorList>
    </citation>
    <scope>NUCLEOTIDE SEQUENCE [LARGE SCALE GENOMIC DNA]</scope>
</reference>
<proteinExistence type="predicted"/>
<organism evidence="1 2">
    <name type="scientific">Geospiza parvula</name>
    <name type="common">Small tree-finch</name>
    <name type="synonym">Camarhynchus parvulus</name>
    <dbReference type="NCBI Taxonomy" id="87175"/>
    <lineage>
        <taxon>Eukaryota</taxon>
        <taxon>Metazoa</taxon>
        <taxon>Chordata</taxon>
        <taxon>Craniata</taxon>
        <taxon>Vertebrata</taxon>
        <taxon>Euteleostomi</taxon>
        <taxon>Archelosauria</taxon>
        <taxon>Archosauria</taxon>
        <taxon>Dinosauria</taxon>
        <taxon>Saurischia</taxon>
        <taxon>Theropoda</taxon>
        <taxon>Coelurosauria</taxon>
        <taxon>Aves</taxon>
        <taxon>Neognathae</taxon>
        <taxon>Neoaves</taxon>
        <taxon>Telluraves</taxon>
        <taxon>Australaves</taxon>
        <taxon>Passeriformes</taxon>
        <taxon>Thraupidae</taxon>
        <taxon>Camarhynchus</taxon>
    </lineage>
</organism>
<accession>A0A8U8C145</accession>
<evidence type="ECO:0000313" key="2">
    <source>
        <dbReference type="Proteomes" id="UP000694382"/>
    </source>
</evidence>